<feature type="compositionally biased region" description="Polar residues" evidence="1">
    <location>
        <begin position="1"/>
        <end position="12"/>
    </location>
</feature>
<proteinExistence type="predicted"/>
<dbReference type="EMBL" id="CAICTM010000042">
    <property type="protein sequence ID" value="CAB9498648.1"/>
    <property type="molecule type" value="Genomic_DNA"/>
</dbReference>
<reference evidence="2" key="1">
    <citation type="submission" date="2020-06" db="EMBL/GenBank/DDBJ databases">
        <authorList>
            <consortium name="Plant Systems Biology data submission"/>
        </authorList>
    </citation>
    <scope>NUCLEOTIDE SEQUENCE</scope>
    <source>
        <strain evidence="2">D6</strain>
    </source>
</reference>
<evidence type="ECO:0000313" key="3">
    <source>
        <dbReference type="Proteomes" id="UP001153069"/>
    </source>
</evidence>
<comment type="caution">
    <text evidence="2">The sequence shown here is derived from an EMBL/GenBank/DDBJ whole genome shotgun (WGS) entry which is preliminary data.</text>
</comment>
<feature type="region of interest" description="Disordered" evidence="1">
    <location>
        <begin position="1"/>
        <end position="58"/>
    </location>
</feature>
<name>A0A9N8D916_9STRA</name>
<dbReference type="Proteomes" id="UP001153069">
    <property type="component" value="Unassembled WGS sequence"/>
</dbReference>
<evidence type="ECO:0000256" key="1">
    <source>
        <dbReference type="SAM" id="MobiDB-lite"/>
    </source>
</evidence>
<sequence length="163" mass="18238">MGNTSSQFSPDGTAQKRRNGRRLKSFDDSIIPSSKDGQTSPARRENKKNGNMRRTKSVSSFGRIDSFGLILSKRQTDRIEATEWASEETLDQILEFVQTVKEQSKDGDDLLRKFVEQRSKKSEYNLKKALEEDEEENIFIPSSINVPSTSPGGQPKPAIAKGA</sequence>
<gene>
    <name evidence="2" type="ORF">SEMRO_42_G025750.1</name>
</gene>
<organism evidence="2 3">
    <name type="scientific">Seminavis robusta</name>
    <dbReference type="NCBI Taxonomy" id="568900"/>
    <lineage>
        <taxon>Eukaryota</taxon>
        <taxon>Sar</taxon>
        <taxon>Stramenopiles</taxon>
        <taxon>Ochrophyta</taxon>
        <taxon>Bacillariophyta</taxon>
        <taxon>Bacillariophyceae</taxon>
        <taxon>Bacillariophycidae</taxon>
        <taxon>Naviculales</taxon>
        <taxon>Naviculaceae</taxon>
        <taxon>Seminavis</taxon>
    </lineage>
</organism>
<feature type="compositionally biased region" description="Polar residues" evidence="1">
    <location>
        <begin position="31"/>
        <end position="41"/>
    </location>
</feature>
<accession>A0A9N8D916</accession>
<feature type="compositionally biased region" description="Polar residues" evidence="1">
    <location>
        <begin position="140"/>
        <end position="152"/>
    </location>
</feature>
<keyword evidence="3" id="KW-1185">Reference proteome</keyword>
<evidence type="ECO:0000313" key="2">
    <source>
        <dbReference type="EMBL" id="CAB9498648.1"/>
    </source>
</evidence>
<dbReference type="AlphaFoldDB" id="A0A9N8D916"/>
<protein>
    <submittedName>
        <fullName evidence="2">Uncharacterized protein</fullName>
    </submittedName>
</protein>
<feature type="region of interest" description="Disordered" evidence="1">
    <location>
        <begin position="140"/>
        <end position="163"/>
    </location>
</feature>